<accession>A0A9W6NSW4</accession>
<sequence>MADMAYDTEQLRQGGRISRQASQAADTAGQTVSGTLVSAGAFGDVGPAGALANVLDQAKAEHARGATTASVNTDVSGQRADVTADAGDTLTQVTTVAAQNGVSRSVADGMA</sequence>
<keyword evidence="3" id="KW-1185">Reference proteome</keyword>
<feature type="compositionally biased region" description="Polar residues" evidence="1">
    <location>
        <begin position="19"/>
        <end position="30"/>
    </location>
</feature>
<evidence type="ECO:0000313" key="2">
    <source>
        <dbReference type="EMBL" id="GLL08054.1"/>
    </source>
</evidence>
<gene>
    <name evidence="2" type="ORF">GCM10017581_098140</name>
</gene>
<organism evidence="2 3">
    <name type="scientific">Dactylosporangium matsuzakiense</name>
    <dbReference type="NCBI Taxonomy" id="53360"/>
    <lineage>
        <taxon>Bacteria</taxon>
        <taxon>Bacillati</taxon>
        <taxon>Actinomycetota</taxon>
        <taxon>Actinomycetes</taxon>
        <taxon>Micromonosporales</taxon>
        <taxon>Micromonosporaceae</taxon>
        <taxon>Dactylosporangium</taxon>
    </lineage>
</organism>
<comment type="caution">
    <text evidence="2">The sequence shown here is derived from an EMBL/GenBank/DDBJ whole genome shotgun (WGS) entry which is preliminary data.</text>
</comment>
<dbReference type="RefSeq" id="WP_223094645.1">
    <property type="nucleotide sequence ID" value="NZ_BAAAXA010000001.1"/>
</dbReference>
<reference evidence="2" key="1">
    <citation type="journal article" date="2014" name="Int. J. Syst. Evol. Microbiol.">
        <title>Complete genome sequence of Corynebacterium casei LMG S-19264T (=DSM 44701T), isolated from a smear-ripened cheese.</title>
        <authorList>
            <consortium name="US DOE Joint Genome Institute (JGI-PGF)"/>
            <person name="Walter F."/>
            <person name="Albersmeier A."/>
            <person name="Kalinowski J."/>
            <person name="Ruckert C."/>
        </authorList>
    </citation>
    <scope>NUCLEOTIDE SEQUENCE</scope>
    <source>
        <strain evidence="2">VKM Ac-1321</strain>
    </source>
</reference>
<evidence type="ECO:0000313" key="3">
    <source>
        <dbReference type="Proteomes" id="UP001143480"/>
    </source>
</evidence>
<evidence type="ECO:0000256" key="1">
    <source>
        <dbReference type="SAM" id="MobiDB-lite"/>
    </source>
</evidence>
<protein>
    <submittedName>
        <fullName evidence="2">Uncharacterized protein</fullName>
    </submittedName>
</protein>
<feature type="region of interest" description="Disordered" evidence="1">
    <location>
        <begin position="1"/>
        <end position="30"/>
    </location>
</feature>
<reference evidence="2" key="2">
    <citation type="submission" date="2023-01" db="EMBL/GenBank/DDBJ databases">
        <authorList>
            <person name="Sun Q."/>
            <person name="Evtushenko L."/>
        </authorList>
    </citation>
    <scope>NUCLEOTIDE SEQUENCE</scope>
    <source>
        <strain evidence="2">VKM Ac-1321</strain>
    </source>
</reference>
<proteinExistence type="predicted"/>
<dbReference type="EMBL" id="BSFP01000124">
    <property type="protein sequence ID" value="GLL08054.1"/>
    <property type="molecule type" value="Genomic_DNA"/>
</dbReference>
<name>A0A9W6NSW4_9ACTN</name>
<dbReference type="AlphaFoldDB" id="A0A9W6NSW4"/>
<dbReference type="Proteomes" id="UP001143480">
    <property type="component" value="Unassembled WGS sequence"/>
</dbReference>